<gene>
    <name evidence="1" type="ORF">GCM10010976_10120</name>
</gene>
<dbReference type="PANTHER" id="PTHR36529:SF1">
    <property type="entry name" value="GLYCOSYLTRANSFERASE"/>
    <property type="match status" value="1"/>
</dbReference>
<evidence type="ECO:0008006" key="3">
    <source>
        <dbReference type="Google" id="ProtNLM"/>
    </source>
</evidence>
<keyword evidence="2" id="KW-1185">Reference proteome</keyword>
<dbReference type="InterPro" id="IPR018641">
    <property type="entry name" value="Trfase_1_rSAM/seldom-assoc"/>
</dbReference>
<accession>A0A917LL35</accession>
<evidence type="ECO:0000313" key="1">
    <source>
        <dbReference type="EMBL" id="GGG40479.1"/>
    </source>
</evidence>
<dbReference type="Gene3D" id="3.90.550.10">
    <property type="entry name" value="Spore Coat Polysaccharide Biosynthesis Protein SpsA, Chain A"/>
    <property type="match status" value="1"/>
</dbReference>
<dbReference type="SUPFAM" id="SSF53448">
    <property type="entry name" value="Nucleotide-diphospho-sugar transferases"/>
    <property type="match status" value="1"/>
</dbReference>
<protein>
    <recommendedName>
        <fullName evidence="3">Glycosyltransferase</fullName>
    </recommendedName>
</protein>
<organism evidence="1 2">
    <name type="scientific">Bizionia arctica</name>
    <dbReference type="NCBI Taxonomy" id="1495645"/>
    <lineage>
        <taxon>Bacteria</taxon>
        <taxon>Pseudomonadati</taxon>
        <taxon>Bacteroidota</taxon>
        <taxon>Flavobacteriia</taxon>
        <taxon>Flavobacteriales</taxon>
        <taxon>Flavobacteriaceae</taxon>
        <taxon>Bizionia</taxon>
    </lineage>
</organism>
<dbReference type="InterPro" id="IPR029044">
    <property type="entry name" value="Nucleotide-diphossugar_trans"/>
</dbReference>
<reference evidence="1" key="1">
    <citation type="journal article" date="2014" name="Int. J. Syst. Evol. Microbiol.">
        <title>Complete genome sequence of Corynebacterium casei LMG S-19264T (=DSM 44701T), isolated from a smear-ripened cheese.</title>
        <authorList>
            <consortium name="US DOE Joint Genome Institute (JGI-PGF)"/>
            <person name="Walter F."/>
            <person name="Albersmeier A."/>
            <person name="Kalinowski J."/>
            <person name="Ruckert C."/>
        </authorList>
    </citation>
    <scope>NUCLEOTIDE SEQUENCE</scope>
    <source>
        <strain evidence="1">CGMCC 1.12751</strain>
    </source>
</reference>
<dbReference type="Pfam" id="PF09837">
    <property type="entry name" value="DUF2064"/>
    <property type="match status" value="1"/>
</dbReference>
<dbReference type="NCBIfam" id="TIGR04282">
    <property type="entry name" value="glyco_like_cofC"/>
    <property type="match status" value="1"/>
</dbReference>
<reference evidence="1" key="2">
    <citation type="submission" date="2020-09" db="EMBL/GenBank/DDBJ databases">
        <authorList>
            <person name="Sun Q."/>
            <person name="Zhou Y."/>
        </authorList>
    </citation>
    <scope>NUCLEOTIDE SEQUENCE</scope>
    <source>
        <strain evidence="1">CGMCC 1.12751</strain>
    </source>
</reference>
<sequence length="227" mass="25977">MGILSTKDTNSDNEMNFDFHFPTSKKALIIFTRNPELGTCKTRLAKTIGDEAALKIYKHLLQHTVDITEKVKADKVVFYSEHIHKNDIWNDDTFIKKLQQGNDLGIKMKNAFTDLFTSGYEKIMIVGSDILDLKTEHITDAFLKLDSHDVVLGPALDGGYYLLGMKQLHLNIFENKVWGTETVLESTLKDLEHLNVFQLETLNDIDTFEDMKDNITLNELITDDKIH</sequence>
<dbReference type="AlphaFoldDB" id="A0A917LL35"/>
<evidence type="ECO:0000313" key="2">
    <source>
        <dbReference type="Proteomes" id="UP000625976"/>
    </source>
</evidence>
<dbReference type="PANTHER" id="PTHR36529">
    <property type="entry name" value="SLL1095 PROTEIN"/>
    <property type="match status" value="1"/>
</dbReference>
<dbReference type="Proteomes" id="UP000625976">
    <property type="component" value="Unassembled WGS sequence"/>
</dbReference>
<comment type="caution">
    <text evidence="1">The sequence shown here is derived from an EMBL/GenBank/DDBJ whole genome shotgun (WGS) entry which is preliminary data.</text>
</comment>
<proteinExistence type="predicted"/>
<dbReference type="EMBL" id="BMFQ01000001">
    <property type="protein sequence ID" value="GGG40479.1"/>
    <property type="molecule type" value="Genomic_DNA"/>
</dbReference>
<dbReference type="RefSeq" id="WP_188462463.1">
    <property type="nucleotide sequence ID" value="NZ_BMFQ01000001.1"/>
</dbReference>
<name>A0A917LL35_9FLAO</name>